<reference evidence="3" key="2">
    <citation type="submission" date="2015-06" db="UniProtKB">
        <authorList>
            <consortium name="EnsemblMetazoa"/>
        </authorList>
    </citation>
    <scope>IDENTIFICATION</scope>
</reference>
<protein>
    <submittedName>
        <fullName evidence="3">Uncharacterized protein</fullName>
    </submittedName>
</protein>
<dbReference type="InterPro" id="IPR032675">
    <property type="entry name" value="LRR_dom_sf"/>
</dbReference>
<dbReference type="SMART" id="SM00369">
    <property type="entry name" value="LRR_TYP"/>
    <property type="match status" value="6"/>
</dbReference>
<keyword evidence="2" id="KW-0677">Repeat</keyword>
<dbReference type="PANTHER" id="PTHR24366:SF96">
    <property type="entry name" value="LEUCINE RICH REPEAT CONTAINING 53"/>
    <property type="match status" value="1"/>
</dbReference>
<dbReference type="SUPFAM" id="SSF52058">
    <property type="entry name" value="L domain-like"/>
    <property type="match status" value="1"/>
</dbReference>
<evidence type="ECO:0000256" key="1">
    <source>
        <dbReference type="ARBA" id="ARBA00022614"/>
    </source>
</evidence>
<name>T1GGK5_MEGSC</name>
<dbReference type="PANTHER" id="PTHR24366">
    <property type="entry name" value="IG(IMMUNOGLOBULIN) AND LRR(LEUCINE RICH REPEAT) DOMAINS"/>
    <property type="match status" value="1"/>
</dbReference>
<dbReference type="EMBL" id="CAQQ02092034">
    <property type="status" value="NOT_ANNOTATED_CDS"/>
    <property type="molecule type" value="Genomic_DNA"/>
</dbReference>
<keyword evidence="4" id="KW-1185">Reference proteome</keyword>
<accession>T1GGK5</accession>
<keyword evidence="1" id="KW-0433">Leucine-rich repeat</keyword>
<dbReference type="Gene3D" id="3.80.10.10">
    <property type="entry name" value="Ribonuclease Inhibitor"/>
    <property type="match status" value="1"/>
</dbReference>
<dbReference type="EnsemblMetazoa" id="MESCA002526-RA">
    <property type="protein sequence ID" value="MESCA002526-PA"/>
    <property type="gene ID" value="MESCA002526"/>
</dbReference>
<dbReference type="InterPro" id="IPR003591">
    <property type="entry name" value="Leu-rich_rpt_typical-subtyp"/>
</dbReference>
<dbReference type="Proteomes" id="UP000015102">
    <property type="component" value="Unassembled WGS sequence"/>
</dbReference>
<sequence>MFEKPQFEGASYLMALDLGYNKLTEIPRNIFLGADNLRTLSLEFNQIKSIHNQSFLALKELQSLSLEGNELEYVTNTMFAPLRKLEVLNLARNKLTVVPVGIFNRNTHLQHIKVGFNMLRSVDANVYRTLTKLKTLDYSGNIMPHVVLNFTRLENFVATDCEIMRLDIFGTVIDINLRNNSLEFIPAFPDAGNLTKLDISSNPLAKIDTNTFRKFTGLKRLNLSSSNLHELPDGSLETFYFHQNNWNCDFLEHLMNSFVKRGEIVFQEDTIAPELVDDFRDGIACWYESNGYTYRISKKFGVATNPRGGMEGGGGGPSGRGGGSCDDSVIELSIVRNDIKHFFEVIEKKFIKLSKTLDDIQMRI</sequence>
<dbReference type="OMA" id="FYFQQNN"/>
<dbReference type="PROSITE" id="PS51450">
    <property type="entry name" value="LRR"/>
    <property type="match status" value="3"/>
</dbReference>
<evidence type="ECO:0000313" key="4">
    <source>
        <dbReference type="Proteomes" id="UP000015102"/>
    </source>
</evidence>
<dbReference type="HOGENOM" id="CLU_046192_0_0_1"/>
<reference evidence="4" key="1">
    <citation type="submission" date="2013-02" db="EMBL/GenBank/DDBJ databases">
        <authorList>
            <person name="Hughes D."/>
        </authorList>
    </citation>
    <scope>NUCLEOTIDE SEQUENCE</scope>
    <source>
        <strain>Durham</strain>
        <strain evidence="4">NC isolate 2 -- Noor lab</strain>
    </source>
</reference>
<dbReference type="STRING" id="36166.T1GGK5"/>
<evidence type="ECO:0000256" key="2">
    <source>
        <dbReference type="ARBA" id="ARBA00022737"/>
    </source>
</evidence>
<proteinExistence type="predicted"/>
<dbReference type="EMBL" id="CAQQ02092035">
    <property type="status" value="NOT_ANNOTATED_CDS"/>
    <property type="molecule type" value="Genomic_DNA"/>
</dbReference>
<dbReference type="Pfam" id="PF13855">
    <property type="entry name" value="LRR_8"/>
    <property type="match status" value="3"/>
</dbReference>
<evidence type="ECO:0000313" key="3">
    <source>
        <dbReference type="EnsemblMetazoa" id="MESCA002526-PA"/>
    </source>
</evidence>
<dbReference type="AlphaFoldDB" id="T1GGK5"/>
<organism evidence="3 4">
    <name type="scientific">Megaselia scalaris</name>
    <name type="common">Humpbacked fly</name>
    <name type="synonym">Phora scalaris</name>
    <dbReference type="NCBI Taxonomy" id="36166"/>
    <lineage>
        <taxon>Eukaryota</taxon>
        <taxon>Metazoa</taxon>
        <taxon>Ecdysozoa</taxon>
        <taxon>Arthropoda</taxon>
        <taxon>Hexapoda</taxon>
        <taxon>Insecta</taxon>
        <taxon>Pterygota</taxon>
        <taxon>Neoptera</taxon>
        <taxon>Endopterygota</taxon>
        <taxon>Diptera</taxon>
        <taxon>Brachycera</taxon>
        <taxon>Muscomorpha</taxon>
        <taxon>Platypezoidea</taxon>
        <taxon>Phoridae</taxon>
        <taxon>Megaseliini</taxon>
        <taxon>Megaselia</taxon>
    </lineage>
</organism>
<dbReference type="InterPro" id="IPR001611">
    <property type="entry name" value="Leu-rich_rpt"/>
</dbReference>